<protein>
    <submittedName>
        <fullName evidence="2">Uncharacterized protein</fullName>
    </submittedName>
</protein>
<evidence type="ECO:0000313" key="2">
    <source>
        <dbReference type="EMBL" id="KAJ7203356.1"/>
    </source>
</evidence>
<dbReference type="EMBL" id="JARJCW010000051">
    <property type="protein sequence ID" value="KAJ7203356.1"/>
    <property type="molecule type" value="Genomic_DNA"/>
</dbReference>
<evidence type="ECO:0000256" key="1">
    <source>
        <dbReference type="SAM" id="MobiDB-lite"/>
    </source>
</evidence>
<dbReference type="AlphaFoldDB" id="A0AAD6Y7D5"/>
<proteinExistence type="predicted"/>
<gene>
    <name evidence="2" type="ORF">GGX14DRAFT_699010</name>
</gene>
<feature type="non-terminal residue" evidence="2">
    <location>
        <position position="167"/>
    </location>
</feature>
<comment type="caution">
    <text evidence="2">The sequence shown here is derived from an EMBL/GenBank/DDBJ whole genome shotgun (WGS) entry which is preliminary data.</text>
</comment>
<keyword evidence="3" id="KW-1185">Reference proteome</keyword>
<feature type="non-terminal residue" evidence="2">
    <location>
        <position position="1"/>
    </location>
</feature>
<reference evidence="2" key="1">
    <citation type="submission" date="2023-03" db="EMBL/GenBank/DDBJ databases">
        <title>Massive genome expansion in bonnet fungi (Mycena s.s.) driven by repeated elements and novel gene families across ecological guilds.</title>
        <authorList>
            <consortium name="Lawrence Berkeley National Laboratory"/>
            <person name="Harder C.B."/>
            <person name="Miyauchi S."/>
            <person name="Viragh M."/>
            <person name="Kuo A."/>
            <person name="Thoen E."/>
            <person name="Andreopoulos B."/>
            <person name="Lu D."/>
            <person name="Skrede I."/>
            <person name="Drula E."/>
            <person name="Henrissat B."/>
            <person name="Morin E."/>
            <person name="Kohler A."/>
            <person name="Barry K."/>
            <person name="LaButti K."/>
            <person name="Morin E."/>
            <person name="Salamov A."/>
            <person name="Lipzen A."/>
            <person name="Mereny Z."/>
            <person name="Hegedus B."/>
            <person name="Baldrian P."/>
            <person name="Stursova M."/>
            <person name="Weitz H."/>
            <person name="Taylor A."/>
            <person name="Grigoriev I.V."/>
            <person name="Nagy L.G."/>
            <person name="Martin F."/>
            <person name="Kauserud H."/>
        </authorList>
    </citation>
    <scope>NUCLEOTIDE SEQUENCE</scope>
    <source>
        <strain evidence="2">9144</strain>
    </source>
</reference>
<organism evidence="2 3">
    <name type="scientific">Mycena pura</name>
    <dbReference type="NCBI Taxonomy" id="153505"/>
    <lineage>
        <taxon>Eukaryota</taxon>
        <taxon>Fungi</taxon>
        <taxon>Dikarya</taxon>
        <taxon>Basidiomycota</taxon>
        <taxon>Agaricomycotina</taxon>
        <taxon>Agaricomycetes</taxon>
        <taxon>Agaricomycetidae</taxon>
        <taxon>Agaricales</taxon>
        <taxon>Marasmiineae</taxon>
        <taxon>Mycenaceae</taxon>
        <taxon>Mycena</taxon>
    </lineage>
</organism>
<evidence type="ECO:0000313" key="3">
    <source>
        <dbReference type="Proteomes" id="UP001219525"/>
    </source>
</evidence>
<dbReference type="Proteomes" id="UP001219525">
    <property type="component" value="Unassembled WGS sequence"/>
</dbReference>
<feature type="region of interest" description="Disordered" evidence="1">
    <location>
        <begin position="146"/>
        <end position="167"/>
    </location>
</feature>
<accession>A0AAD6Y7D5</accession>
<sequence length="167" mass="17584">PPTTFAPTCRACPLPLPSRRRTTRRALTAVCTRSGNVAAATTCQARTPSPLALRLDVTGCRAPHAFALAGPWAAPARTGSAAAATTARARRTRAACLRAAGGVCHPGDKKVHNDGDIVRPTFTCCSPHRTPHARCSARRTYAAPSTRRAAHRYAPHTRPLSPAVHAA</sequence>
<name>A0AAD6Y7D5_9AGAR</name>